<dbReference type="InterPro" id="IPR001296">
    <property type="entry name" value="Glyco_trans_1"/>
</dbReference>
<keyword evidence="4" id="KW-1185">Reference proteome</keyword>
<dbReference type="Pfam" id="PF00534">
    <property type="entry name" value="Glycos_transf_1"/>
    <property type="match status" value="1"/>
</dbReference>
<dbReference type="InterPro" id="IPR028098">
    <property type="entry name" value="Glyco_trans_4-like_N"/>
</dbReference>
<protein>
    <submittedName>
        <fullName evidence="3">N-acetylgalactosamine-N, N'-diacetylbacillosaminyl-diphospho-undecaprenol 4-alpha-N-acetylgalactosaminyltransferase</fullName>
        <ecNumber evidence="3">2.4.1.291</ecNumber>
    </submittedName>
</protein>
<dbReference type="PANTHER" id="PTHR12526">
    <property type="entry name" value="GLYCOSYLTRANSFERASE"/>
    <property type="match status" value="1"/>
</dbReference>
<dbReference type="EMBL" id="JAVDVI010000006">
    <property type="protein sequence ID" value="MDR6967672.1"/>
    <property type="molecule type" value="Genomic_DNA"/>
</dbReference>
<dbReference type="CDD" id="cd03811">
    <property type="entry name" value="GT4_GT28_WabH-like"/>
    <property type="match status" value="1"/>
</dbReference>
<evidence type="ECO:0000259" key="2">
    <source>
        <dbReference type="Pfam" id="PF13439"/>
    </source>
</evidence>
<sequence>MNKEKTDFKIALVGDCLGGGGAEKVHATLSVFFNRNGISVHNIILFDDVSYNYSGELLNLGKMKNATILDKLKKFYRWRKYLKQHKFDFIIDFRIRVNTINELLIAYFAYNTSVIYTVHSGIIEYYIPKNKRLAKWIYSAAKIITVSNGIKERVNKMLPISTQTIYNPFDLKEIEIRSNQFVPEEKNYIIAVGRMNDRVKQFDKLIEAYSDSILPQNNIKLLILGEGYLLKELKLLAEQKKIADKIVFKGFKKNPYPYQKNALFSVLSSRNEGFGNVIVESLATGTPVVSFDCFTGPNEIITHQHNGLLVEDQNVLKLTEAMNEMVENQELYEHCKSNAVESVQRFALENIGKQWLDYLKYT</sequence>
<evidence type="ECO:0000313" key="3">
    <source>
        <dbReference type="EMBL" id="MDR6967672.1"/>
    </source>
</evidence>
<dbReference type="Gene3D" id="3.40.50.2000">
    <property type="entry name" value="Glycogen Phosphorylase B"/>
    <property type="match status" value="2"/>
</dbReference>
<gene>
    <name evidence="3" type="ORF">J2X31_001684</name>
</gene>
<name>A0ABU1TQM7_9FLAO</name>
<dbReference type="EC" id="2.4.1.291" evidence="3"/>
<dbReference type="Proteomes" id="UP001255185">
    <property type="component" value="Unassembled WGS sequence"/>
</dbReference>
<comment type="caution">
    <text evidence="3">The sequence shown here is derived from an EMBL/GenBank/DDBJ whole genome shotgun (WGS) entry which is preliminary data.</text>
</comment>
<organism evidence="3 4">
    <name type="scientific">Flavobacterium arsenatis</name>
    <dbReference type="NCBI Taxonomy" id="1484332"/>
    <lineage>
        <taxon>Bacteria</taxon>
        <taxon>Pseudomonadati</taxon>
        <taxon>Bacteroidota</taxon>
        <taxon>Flavobacteriia</taxon>
        <taxon>Flavobacteriales</taxon>
        <taxon>Flavobacteriaceae</taxon>
        <taxon>Flavobacterium</taxon>
    </lineage>
</organism>
<proteinExistence type="predicted"/>
<dbReference type="GO" id="GO:0016757">
    <property type="term" value="F:glycosyltransferase activity"/>
    <property type="evidence" value="ECO:0007669"/>
    <property type="project" value="UniProtKB-KW"/>
</dbReference>
<feature type="domain" description="Glycosyltransferase subfamily 4-like N-terminal" evidence="2">
    <location>
        <begin position="20"/>
        <end position="172"/>
    </location>
</feature>
<keyword evidence="3" id="KW-0328">Glycosyltransferase</keyword>
<reference evidence="3 4" key="1">
    <citation type="submission" date="2023-07" db="EMBL/GenBank/DDBJ databases">
        <title>Sorghum-associated microbial communities from plants grown in Nebraska, USA.</title>
        <authorList>
            <person name="Schachtman D."/>
        </authorList>
    </citation>
    <scope>NUCLEOTIDE SEQUENCE [LARGE SCALE GENOMIC DNA]</scope>
    <source>
        <strain evidence="3 4">3773</strain>
    </source>
</reference>
<dbReference type="SUPFAM" id="SSF53756">
    <property type="entry name" value="UDP-Glycosyltransferase/glycogen phosphorylase"/>
    <property type="match status" value="1"/>
</dbReference>
<keyword evidence="3" id="KW-0808">Transferase</keyword>
<dbReference type="Pfam" id="PF13439">
    <property type="entry name" value="Glyco_transf_4"/>
    <property type="match status" value="1"/>
</dbReference>
<evidence type="ECO:0000259" key="1">
    <source>
        <dbReference type="Pfam" id="PF00534"/>
    </source>
</evidence>
<accession>A0ABU1TQM7</accession>
<dbReference type="RefSeq" id="WP_310025907.1">
    <property type="nucleotide sequence ID" value="NZ_JAVDVI010000006.1"/>
</dbReference>
<evidence type="ECO:0000313" key="4">
    <source>
        <dbReference type="Proteomes" id="UP001255185"/>
    </source>
</evidence>
<feature type="domain" description="Glycosyl transferase family 1" evidence="1">
    <location>
        <begin position="175"/>
        <end position="339"/>
    </location>
</feature>